<protein>
    <submittedName>
        <fullName evidence="2">Uncharacterized protein</fullName>
    </submittedName>
</protein>
<feature type="non-terminal residue" evidence="2">
    <location>
        <position position="123"/>
    </location>
</feature>
<evidence type="ECO:0000313" key="3">
    <source>
        <dbReference type="Proteomes" id="UP000233551"/>
    </source>
</evidence>
<dbReference type="EMBL" id="PGOL01001871">
    <property type="protein sequence ID" value="PKI53199.1"/>
    <property type="molecule type" value="Genomic_DNA"/>
</dbReference>
<keyword evidence="3" id="KW-1185">Reference proteome</keyword>
<sequence>MTPPMGLPVNRVNLETEPNKNSVRIYAQPNLGPAQTTPSPAQPSHSPIGFDFFSFCCFWLTRAPLRCLSHRLRPPPRVNLQSNSRYGGSTPPCIVSLPPSFRPGARASGTRHRHRRPSITSNQ</sequence>
<proteinExistence type="predicted"/>
<dbReference type="AlphaFoldDB" id="A0A2I0JAB6"/>
<reference evidence="2 3" key="1">
    <citation type="submission" date="2017-11" db="EMBL/GenBank/DDBJ databases">
        <title>De-novo sequencing of pomegranate (Punica granatum L.) genome.</title>
        <authorList>
            <person name="Akparov Z."/>
            <person name="Amiraslanov A."/>
            <person name="Hajiyeva S."/>
            <person name="Abbasov M."/>
            <person name="Kaur K."/>
            <person name="Hamwieh A."/>
            <person name="Solovyev V."/>
            <person name="Salamov A."/>
            <person name="Braich B."/>
            <person name="Kosarev P."/>
            <person name="Mahmoud A."/>
            <person name="Hajiyev E."/>
            <person name="Babayeva S."/>
            <person name="Izzatullayeva V."/>
            <person name="Mammadov A."/>
            <person name="Mammadov A."/>
            <person name="Sharifova S."/>
            <person name="Ojaghi J."/>
            <person name="Eynullazada K."/>
            <person name="Bayramov B."/>
            <person name="Abdulazimova A."/>
            <person name="Shahmuradov I."/>
        </authorList>
    </citation>
    <scope>NUCLEOTIDE SEQUENCE [LARGE SCALE GENOMIC DNA]</scope>
    <source>
        <strain evidence="3">cv. AG2017</strain>
        <tissue evidence="2">Leaf</tissue>
    </source>
</reference>
<feature type="region of interest" description="Disordered" evidence="1">
    <location>
        <begin position="71"/>
        <end position="123"/>
    </location>
</feature>
<accession>A0A2I0JAB6</accession>
<evidence type="ECO:0000256" key="1">
    <source>
        <dbReference type="SAM" id="MobiDB-lite"/>
    </source>
</evidence>
<comment type="caution">
    <text evidence="2">The sequence shown here is derived from an EMBL/GenBank/DDBJ whole genome shotgun (WGS) entry which is preliminary data.</text>
</comment>
<gene>
    <name evidence="2" type="ORF">CRG98_026400</name>
</gene>
<name>A0A2I0JAB6_PUNGR</name>
<evidence type="ECO:0000313" key="2">
    <source>
        <dbReference type="EMBL" id="PKI53199.1"/>
    </source>
</evidence>
<dbReference type="Proteomes" id="UP000233551">
    <property type="component" value="Unassembled WGS sequence"/>
</dbReference>
<organism evidence="2 3">
    <name type="scientific">Punica granatum</name>
    <name type="common">Pomegranate</name>
    <dbReference type="NCBI Taxonomy" id="22663"/>
    <lineage>
        <taxon>Eukaryota</taxon>
        <taxon>Viridiplantae</taxon>
        <taxon>Streptophyta</taxon>
        <taxon>Embryophyta</taxon>
        <taxon>Tracheophyta</taxon>
        <taxon>Spermatophyta</taxon>
        <taxon>Magnoliopsida</taxon>
        <taxon>eudicotyledons</taxon>
        <taxon>Gunneridae</taxon>
        <taxon>Pentapetalae</taxon>
        <taxon>rosids</taxon>
        <taxon>malvids</taxon>
        <taxon>Myrtales</taxon>
        <taxon>Lythraceae</taxon>
        <taxon>Punica</taxon>
    </lineage>
</organism>